<proteinExistence type="predicted"/>
<dbReference type="AlphaFoldDB" id="A0A5B7G9E6"/>
<comment type="caution">
    <text evidence="1">The sequence shown here is derived from an EMBL/GenBank/DDBJ whole genome shotgun (WGS) entry which is preliminary data.</text>
</comment>
<evidence type="ECO:0000313" key="1">
    <source>
        <dbReference type="EMBL" id="MPC53873.1"/>
    </source>
</evidence>
<evidence type="ECO:0000313" key="2">
    <source>
        <dbReference type="Proteomes" id="UP000324222"/>
    </source>
</evidence>
<protein>
    <submittedName>
        <fullName evidence="1">Uncharacterized protein</fullName>
    </submittedName>
</protein>
<dbReference type="EMBL" id="VSRR010011948">
    <property type="protein sequence ID" value="MPC53873.1"/>
    <property type="molecule type" value="Genomic_DNA"/>
</dbReference>
<organism evidence="1 2">
    <name type="scientific">Portunus trituberculatus</name>
    <name type="common">Swimming crab</name>
    <name type="synonym">Neptunus trituberculatus</name>
    <dbReference type="NCBI Taxonomy" id="210409"/>
    <lineage>
        <taxon>Eukaryota</taxon>
        <taxon>Metazoa</taxon>
        <taxon>Ecdysozoa</taxon>
        <taxon>Arthropoda</taxon>
        <taxon>Crustacea</taxon>
        <taxon>Multicrustacea</taxon>
        <taxon>Malacostraca</taxon>
        <taxon>Eumalacostraca</taxon>
        <taxon>Eucarida</taxon>
        <taxon>Decapoda</taxon>
        <taxon>Pleocyemata</taxon>
        <taxon>Brachyura</taxon>
        <taxon>Eubrachyura</taxon>
        <taxon>Portunoidea</taxon>
        <taxon>Portunidae</taxon>
        <taxon>Portuninae</taxon>
        <taxon>Portunus</taxon>
    </lineage>
</organism>
<reference evidence="1 2" key="1">
    <citation type="submission" date="2019-05" db="EMBL/GenBank/DDBJ databases">
        <title>Another draft genome of Portunus trituberculatus and its Hox gene families provides insights of decapod evolution.</title>
        <authorList>
            <person name="Jeong J.-H."/>
            <person name="Song I."/>
            <person name="Kim S."/>
            <person name="Choi T."/>
            <person name="Kim D."/>
            <person name="Ryu S."/>
            <person name="Kim W."/>
        </authorList>
    </citation>
    <scope>NUCLEOTIDE SEQUENCE [LARGE SCALE GENOMIC DNA]</scope>
    <source>
        <tissue evidence="1">Muscle</tissue>
    </source>
</reference>
<keyword evidence="2" id="KW-1185">Reference proteome</keyword>
<name>A0A5B7G9E6_PORTR</name>
<sequence length="161" mass="17664">MNLLDHHSVDEVTSSSQSLTEDTALFKNVDEDIEAIQGDDGTSSLIVKMKKVDPKSGQEQEVPPGFGCGCQLFPGIQMKVLILLRAYIKVLRVWMRALTPPRVQMKVSSRSVGKGTGPLHTKAESYSSLQNVAQDARFQVVPEDTGSSQNFTELGYFSQTS</sequence>
<dbReference type="Proteomes" id="UP000324222">
    <property type="component" value="Unassembled WGS sequence"/>
</dbReference>
<gene>
    <name evidence="1" type="ORF">E2C01_047776</name>
</gene>
<accession>A0A5B7G9E6</accession>